<dbReference type="PANTHER" id="PTHR33055">
    <property type="entry name" value="TRANSPOSASE FOR INSERTION SEQUENCE ELEMENT IS1111A"/>
    <property type="match status" value="1"/>
</dbReference>
<dbReference type="GO" id="GO:0006313">
    <property type="term" value="P:DNA transposition"/>
    <property type="evidence" value="ECO:0007669"/>
    <property type="project" value="InterPro"/>
</dbReference>
<evidence type="ECO:0000259" key="2">
    <source>
        <dbReference type="Pfam" id="PF02371"/>
    </source>
</evidence>
<feature type="domain" description="Transposase IS110-like N-terminal" evidence="1">
    <location>
        <begin position="2"/>
        <end position="98"/>
    </location>
</feature>
<evidence type="ECO:0000259" key="1">
    <source>
        <dbReference type="Pfam" id="PF01548"/>
    </source>
</evidence>
<gene>
    <name evidence="3" type="ORF">CLI86_09840</name>
</gene>
<proteinExistence type="predicted"/>
<dbReference type="Proteomes" id="UP000219259">
    <property type="component" value="Unassembled WGS sequence"/>
</dbReference>
<dbReference type="EMBL" id="NSLJ01000027">
    <property type="protein sequence ID" value="PDP43129.1"/>
    <property type="molecule type" value="Genomic_DNA"/>
</dbReference>
<dbReference type="GO" id="GO:0003677">
    <property type="term" value="F:DNA binding"/>
    <property type="evidence" value="ECO:0007669"/>
    <property type="project" value="InterPro"/>
</dbReference>
<dbReference type="RefSeq" id="WP_097531437.1">
    <property type="nucleotide sequence ID" value="NZ_NSLJ01000027.1"/>
</dbReference>
<evidence type="ECO:0000313" key="3">
    <source>
        <dbReference type="EMBL" id="PDP43129.1"/>
    </source>
</evidence>
<sequence length="330" mass="37914">EVCMESTGIYWIPIWRLLENDFALLLVNPQFLKQLPGRKSDVKDAEWIATVLLKELVRDSFVPEGNLQRLRQYGRRIHEINKDLVRCEQRIDMILQRCNIRLSNYVSRTKNKSYRKVVDALVAGETSADMLVKLLHGRTVNRHGKSVLHDALEGCISESDRDLLSQYTQSFDLLQIQKQQCLDSMVRMCNQFYPEAFSFLLTIPGIKLVSAAIIISEIGDNMELFATAAALVSWAGLRPRNDQSAGKIKSRKITHGNSYLRKALMECANGAARTKDSVFYFRFWHLKGMKKHHNAIIVAVARQMLTIVWTMLSKKENFDKTYQTRKETAS</sequence>
<dbReference type="InterPro" id="IPR002525">
    <property type="entry name" value="Transp_IS110-like_N"/>
</dbReference>
<evidence type="ECO:0000313" key="4">
    <source>
        <dbReference type="Proteomes" id="UP000219259"/>
    </source>
</evidence>
<dbReference type="Pfam" id="PF01548">
    <property type="entry name" value="DEDD_Tnp_IS110"/>
    <property type="match status" value="1"/>
</dbReference>
<reference evidence="3 4" key="1">
    <citation type="submission" date="2017-09" db="EMBL/GenBank/DDBJ databases">
        <title>Phase variable restriction modification systems are present in the genome sequences of periodontal pathogens Prevotella intermedia, Tannerella forsythia and Porphyromonas gingivalis.</title>
        <authorList>
            <person name="Haigh R.D."/>
            <person name="Crawford L."/>
            <person name="Ralph J."/>
            <person name="Wanford J."/>
            <person name="Vartoukian S.R."/>
            <person name="Hijazib K."/>
            <person name="Wade W."/>
            <person name="Oggioni M.R."/>
        </authorList>
    </citation>
    <scope>NUCLEOTIDE SEQUENCE [LARGE SCALE GENOMIC DNA]</scope>
    <source>
        <strain evidence="3 4">WW11663</strain>
    </source>
</reference>
<protein>
    <submittedName>
        <fullName evidence="3">IS110 family transposase</fullName>
    </submittedName>
</protein>
<feature type="non-terminal residue" evidence="3">
    <location>
        <position position="1"/>
    </location>
</feature>
<dbReference type="InterPro" id="IPR047650">
    <property type="entry name" value="Transpos_IS110"/>
</dbReference>
<dbReference type="Pfam" id="PF02371">
    <property type="entry name" value="Transposase_20"/>
    <property type="match status" value="1"/>
</dbReference>
<organism evidence="3 4">
    <name type="scientific">Tannerella forsythia</name>
    <name type="common">Bacteroides forsythus</name>
    <dbReference type="NCBI Taxonomy" id="28112"/>
    <lineage>
        <taxon>Bacteria</taxon>
        <taxon>Pseudomonadati</taxon>
        <taxon>Bacteroidota</taxon>
        <taxon>Bacteroidia</taxon>
        <taxon>Bacteroidales</taxon>
        <taxon>Tannerellaceae</taxon>
        <taxon>Tannerella</taxon>
    </lineage>
</organism>
<feature type="domain" description="Transposase IS116/IS110/IS902 C-terminal" evidence="2">
    <location>
        <begin position="199"/>
        <end position="275"/>
    </location>
</feature>
<dbReference type="GO" id="GO:0004803">
    <property type="term" value="F:transposase activity"/>
    <property type="evidence" value="ECO:0007669"/>
    <property type="project" value="InterPro"/>
</dbReference>
<dbReference type="InterPro" id="IPR003346">
    <property type="entry name" value="Transposase_20"/>
</dbReference>
<comment type="caution">
    <text evidence="3">The sequence shown here is derived from an EMBL/GenBank/DDBJ whole genome shotgun (WGS) entry which is preliminary data.</text>
</comment>
<dbReference type="NCBIfam" id="NF033542">
    <property type="entry name" value="transpos_IS110"/>
    <property type="match status" value="1"/>
</dbReference>
<name>A0A2A6E637_TANFO</name>
<accession>A0A2A6E637</accession>
<dbReference type="PANTHER" id="PTHR33055:SF13">
    <property type="entry name" value="TRANSPOSASE"/>
    <property type="match status" value="1"/>
</dbReference>
<dbReference type="AlphaFoldDB" id="A0A2A6E637"/>